<dbReference type="Proteomes" id="UP000751190">
    <property type="component" value="Unassembled WGS sequence"/>
</dbReference>
<feature type="chain" id="PRO_5035276048" description="DUF155 domain-containing protein" evidence="3">
    <location>
        <begin position="23"/>
        <end position="413"/>
    </location>
</feature>
<dbReference type="AlphaFoldDB" id="A0A8J5XKW2"/>
<keyword evidence="2" id="KW-0812">Transmembrane</keyword>
<keyword evidence="2" id="KW-0472">Membrane</keyword>
<evidence type="ECO:0000256" key="1">
    <source>
        <dbReference type="ARBA" id="ARBA00008306"/>
    </source>
</evidence>
<name>A0A8J5XKW2_DIALT</name>
<gene>
    <name evidence="5" type="ORF">KFE25_010247</name>
</gene>
<accession>A0A8J5XKW2</accession>
<dbReference type="EMBL" id="JAGTXO010000012">
    <property type="protein sequence ID" value="KAG8464879.1"/>
    <property type="molecule type" value="Genomic_DNA"/>
</dbReference>
<dbReference type="Pfam" id="PF02582">
    <property type="entry name" value="DUF155"/>
    <property type="match status" value="1"/>
</dbReference>
<evidence type="ECO:0000313" key="6">
    <source>
        <dbReference type="Proteomes" id="UP000751190"/>
    </source>
</evidence>
<dbReference type="InterPro" id="IPR003734">
    <property type="entry name" value="DUF155"/>
</dbReference>
<evidence type="ECO:0000259" key="4">
    <source>
        <dbReference type="Pfam" id="PF02582"/>
    </source>
</evidence>
<dbReference type="GO" id="GO:0005739">
    <property type="term" value="C:mitochondrion"/>
    <property type="evidence" value="ECO:0007669"/>
    <property type="project" value="UniProtKB-ARBA"/>
</dbReference>
<protein>
    <recommendedName>
        <fullName evidence="4">DUF155 domain-containing protein</fullName>
    </recommendedName>
</protein>
<reference evidence="5" key="1">
    <citation type="submission" date="2021-05" db="EMBL/GenBank/DDBJ databases">
        <title>The genome of the haptophyte Pavlova lutheri (Diacronema luteri, Pavlovales) - a model for lipid biosynthesis in eukaryotic algae.</title>
        <authorList>
            <person name="Hulatt C.J."/>
            <person name="Posewitz M.C."/>
        </authorList>
    </citation>
    <scope>NUCLEOTIDE SEQUENCE</scope>
    <source>
        <strain evidence="5">NIVA-4/92</strain>
    </source>
</reference>
<dbReference type="OrthoDB" id="18302at2759"/>
<feature type="transmembrane region" description="Helical" evidence="2">
    <location>
        <begin position="373"/>
        <end position="397"/>
    </location>
</feature>
<evidence type="ECO:0000313" key="5">
    <source>
        <dbReference type="EMBL" id="KAG8464879.1"/>
    </source>
</evidence>
<keyword evidence="3" id="KW-0732">Signal</keyword>
<evidence type="ECO:0000256" key="2">
    <source>
        <dbReference type="SAM" id="Phobius"/>
    </source>
</evidence>
<feature type="domain" description="DUF155" evidence="4">
    <location>
        <begin position="142"/>
        <end position="346"/>
    </location>
</feature>
<dbReference type="InterPro" id="IPR051624">
    <property type="entry name" value="RMD1/Sad1-interacting"/>
</dbReference>
<sequence length="413" mass="45078">MRSIALGALAVLFLGSGRETSAKGPVSALRSIARGLRPASLRAPRTVPAKAPVRLQWKSARTTKKSKKRLRRERSQHGARISAYCIGAEIDVEALSEATIAQDGRVWKGQAFDDTWHLSSPGISLSAADAADGAEDDGPSNIFIMPYGCVVFWKLRPDEEASFLELLAPFTHEPVDKVEYDSLTLAPTPHAHAAGGEGSCDEAGPVVDADAAPLAELAPVGSSPPSRKVSEEVVTLGSDTAAEKLAISFALAQSVKLSLLEEELDKQVSAIRHIPEQMSKRGHVRFSAREVNRMTGKLFIFRSEVNLYSDILDGQPSWFWDNEDFAPQYEATAQYLELESRVDVYNQRLDIVGELVDNLNDRLVHSHSAKLEWIIIWLIVTEIVVGFVPHANVVGLVPRLAQSAARLFTRGAI</sequence>
<organism evidence="5 6">
    <name type="scientific">Diacronema lutheri</name>
    <name type="common">Unicellular marine alga</name>
    <name type="synonym">Monochrysis lutheri</name>
    <dbReference type="NCBI Taxonomy" id="2081491"/>
    <lineage>
        <taxon>Eukaryota</taxon>
        <taxon>Haptista</taxon>
        <taxon>Haptophyta</taxon>
        <taxon>Pavlovophyceae</taxon>
        <taxon>Pavlovales</taxon>
        <taxon>Pavlovaceae</taxon>
        <taxon>Diacronema</taxon>
    </lineage>
</organism>
<dbReference type="PANTHER" id="PTHR16255:SF1">
    <property type="entry name" value="REQUIRED FOR MEIOTIC NUCLEAR DIVISION PROTEIN 1 HOMOLOG"/>
    <property type="match status" value="1"/>
</dbReference>
<keyword evidence="2" id="KW-1133">Transmembrane helix</keyword>
<feature type="signal peptide" evidence="3">
    <location>
        <begin position="1"/>
        <end position="22"/>
    </location>
</feature>
<dbReference type="PANTHER" id="PTHR16255">
    <property type="entry name" value="REQUIRED FOR MEIOTIC NUCLEAR DIVISION PROTEIN 1 HOMOLOG"/>
    <property type="match status" value="1"/>
</dbReference>
<keyword evidence="6" id="KW-1185">Reference proteome</keyword>
<comment type="caution">
    <text evidence="5">The sequence shown here is derived from an EMBL/GenBank/DDBJ whole genome shotgun (WGS) entry which is preliminary data.</text>
</comment>
<evidence type="ECO:0000256" key="3">
    <source>
        <dbReference type="SAM" id="SignalP"/>
    </source>
</evidence>
<comment type="similarity">
    <text evidence="1">Belongs to the RMD1/sif2 family.</text>
</comment>
<proteinExistence type="inferred from homology"/>